<reference evidence="3 4" key="1">
    <citation type="submission" date="2015-11" db="EMBL/GenBank/DDBJ databases">
        <title>Description and complete genome sequence of a novel strain predominating in hypersaline microbial mats and representing a new family of the Bacteriodetes phylum.</title>
        <authorList>
            <person name="Spring S."/>
            <person name="Bunk B."/>
            <person name="Sproer C."/>
            <person name="Klenk H.-P."/>
        </authorList>
    </citation>
    <scope>NUCLEOTIDE SEQUENCE [LARGE SCALE GENOMIC DNA]</scope>
    <source>
        <strain evidence="3 4">L21-Spi-D4</strain>
    </source>
</reference>
<dbReference type="RefSeq" id="WP_057953957.1">
    <property type="nucleotide sequence ID" value="NZ_CP013118.1"/>
</dbReference>
<dbReference type="Proteomes" id="UP000064893">
    <property type="component" value="Chromosome"/>
</dbReference>
<dbReference type="EMBL" id="CP013118">
    <property type="protein sequence ID" value="ALO16598.1"/>
    <property type="molecule type" value="Genomic_DNA"/>
</dbReference>
<organism evidence="3 4">
    <name type="scientific">Salinivirga cyanobacteriivorans</name>
    <dbReference type="NCBI Taxonomy" id="1307839"/>
    <lineage>
        <taxon>Bacteria</taxon>
        <taxon>Pseudomonadati</taxon>
        <taxon>Bacteroidota</taxon>
        <taxon>Bacteroidia</taxon>
        <taxon>Bacteroidales</taxon>
        <taxon>Salinivirgaceae</taxon>
        <taxon>Salinivirga</taxon>
    </lineage>
</organism>
<accession>A0A0S2I2M5</accession>
<keyword evidence="1" id="KW-0732">Signal</keyword>
<protein>
    <submittedName>
        <fullName evidence="3">Chitodextrinase</fullName>
        <ecNumber evidence="3">3.2.1.14</ecNumber>
    </submittedName>
</protein>
<keyword evidence="3" id="KW-0326">Glycosidase</keyword>
<dbReference type="Gene3D" id="2.60.40.10">
    <property type="entry name" value="Immunoglobulins"/>
    <property type="match status" value="1"/>
</dbReference>
<dbReference type="GO" id="GO:0008843">
    <property type="term" value="F:endochitinase activity"/>
    <property type="evidence" value="ECO:0007669"/>
    <property type="project" value="UniProtKB-EC"/>
</dbReference>
<gene>
    <name evidence="3" type="primary">endo I_2</name>
    <name evidence="3" type="ORF">L21SP5_02978</name>
</gene>
<name>A0A0S2I2M5_9BACT</name>
<feature type="chain" id="PRO_5006599507" evidence="1">
    <location>
        <begin position="27"/>
        <end position="334"/>
    </location>
</feature>
<dbReference type="InterPro" id="IPR013783">
    <property type="entry name" value="Ig-like_fold"/>
</dbReference>
<dbReference type="STRING" id="1307839.L21SP5_02978"/>
<dbReference type="AlphaFoldDB" id="A0A0S2I2M5"/>
<dbReference type="PROSITE" id="PS51257">
    <property type="entry name" value="PROKAR_LIPOPROTEIN"/>
    <property type="match status" value="1"/>
</dbReference>
<proteinExistence type="predicted"/>
<feature type="domain" description="Fibrobacter succinogenes major paralogous" evidence="2">
    <location>
        <begin position="151"/>
        <end position="333"/>
    </location>
</feature>
<evidence type="ECO:0000256" key="1">
    <source>
        <dbReference type="SAM" id="SignalP"/>
    </source>
</evidence>
<dbReference type="Pfam" id="PF17957">
    <property type="entry name" value="Big_7"/>
    <property type="match status" value="1"/>
</dbReference>
<evidence type="ECO:0000313" key="4">
    <source>
        <dbReference type="Proteomes" id="UP000064893"/>
    </source>
</evidence>
<dbReference type="InterPro" id="IPR011871">
    <property type="entry name" value="Fib_succ_major"/>
</dbReference>
<dbReference type="KEGG" id="blq:L21SP5_02978"/>
<feature type="signal peptide" evidence="1">
    <location>
        <begin position="1"/>
        <end position="26"/>
    </location>
</feature>
<dbReference type="NCBIfam" id="TIGR02145">
    <property type="entry name" value="Fib_succ_major"/>
    <property type="match status" value="1"/>
</dbReference>
<keyword evidence="3" id="KW-0378">Hydrolase</keyword>
<sequence length="334" mass="37102" precursor="true">MQQKHNLLTILMLALVSTLLIFTACEKDEDDEPITEEPTNSAPTCTITSPEDGAEFTQGETITIAVEAEDEDNNLEEVRFYVNDVGIGSASSFPYNFDWDTNEEEPGSFTIKAEAIDELQERTSYEISITLESSITGGTLTDNDGNVYSTVQIGDQEWMAENLKTTTYNDGTSIDLVTDNTAWYNNTTGAYCWYDNDQATYADTYGALYNWHAVNTGNLCPDGWHVPTDAEWTALEDYIGSDGHSGTEGTALKATSGWNNDGNGTDDYGFTAHPGGYRTSNGAFDNVGYYGLWWSATETNTYNAWRRYLYYSYSSVNRSSYSKEGGFSVRCLRD</sequence>
<dbReference type="EC" id="3.2.1.14" evidence="3"/>
<evidence type="ECO:0000259" key="2">
    <source>
        <dbReference type="Pfam" id="PF09603"/>
    </source>
</evidence>
<evidence type="ECO:0000313" key="3">
    <source>
        <dbReference type="EMBL" id="ALO16598.1"/>
    </source>
</evidence>
<dbReference type="Pfam" id="PF09603">
    <property type="entry name" value="Fib_succ_major"/>
    <property type="match status" value="1"/>
</dbReference>
<dbReference type="OrthoDB" id="9805760at2"/>
<keyword evidence="4" id="KW-1185">Reference proteome</keyword>